<sequence length="468" mass="49234">MLPRLCLLTLGLAATTAWSQTVGLDSRFGPGGVKAYHPPTAGNSESRGLATCAGPESTLNVVAQIGTTELATLRLLPNGQVDTRFSGDGVESVFPTMTTDTALVGTCIGGGAVLVARMVRGTDLDRNIEIVKLQQDGRFDTSFGDGGKRLLDLDAHITGLGLLEVPFNINVGASNEIYITGQVTLEAAGQLDPFVARLTANGTVTDVRRVSVPNFDTYYASAAGIGVDGRLWVAGTGRRLDPNTLTWYKAELDPASGALLGFDVGTTGNVFVGAGRVLPNGIMALAARFRPQNSPDDPYRPRMLVLREAGNSMITLPDTPVVDGRPSTIGDQLYSASIIPIANGRVLYGAAVRTLGTPSRTESPDPLRSEENAYLGTYVSVIELGDAPAQDHVYTEFGSHGALFFAYGGNAPCGNGLPPSQFPTRFSNWQGKPVMVGSTNPDCSSSQSNILVARMQGDDTLFADDFGG</sequence>
<feature type="signal peptide" evidence="1">
    <location>
        <begin position="1"/>
        <end position="19"/>
    </location>
</feature>
<proteinExistence type="predicted"/>
<keyword evidence="1" id="KW-0732">Signal</keyword>
<evidence type="ECO:0000313" key="3">
    <source>
        <dbReference type="Proteomes" id="UP001064632"/>
    </source>
</evidence>
<keyword evidence="3" id="KW-1185">Reference proteome</keyword>
<evidence type="ECO:0008006" key="4">
    <source>
        <dbReference type="Google" id="ProtNLM"/>
    </source>
</evidence>
<dbReference type="Proteomes" id="UP001064632">
    <property type="component" value="Chromosome"/>
</dbReference>
<dbReference type="Gene3D" id="2.80.10.50">
    <property type="match status" value="1"/>
</dbReference>
<dbReference type="Pfam" id="PF17164">
    <property type="entry name" value="DUF5122"/>
    <property type="match status" value="1"/>
</dbReference>
<gene>
    <name evidence="2" type="ORF">N4264_03900</name>
</gene>
<name>A0ABY6BFK4_9GAMM</name>
<protein>
    <recommendedName>
        <fullName evidence="4">Delta-60 repeat protein</fullName>
    </recommendedName>
</protein>
<organism evidence="2 3">
    <name type="scientific">Tahibacter amnicola</name>
    <dbReference type="NCBI Taxonomy" id="2976241"/>
    <lineage>
        <taxon>Bacteria</taxon>
        <taxon>Pseudomonadati</taxon>
        <taxon>Pseudomonadota</taxon>
        <taxon>Gammaproteobacteria</taxon>
        <taxon>Lysobacterales</taxon>
        <taxon>Rhodanobacteraceae</taxon>
        <taxon>Tahibacter</taxon>
    </lineage>
</organism>
<reference evidence="2" key="1">
    <citation type="submission" date="2022-09" db="EMBL/GenBank/DDBJ databases">
        <title>Tahibacter sp. nov., isolated from a fresh water.</title>
        <authorList>
            <person name="Baek J.H."/>
            <person name="Lee J.K."/>
            <person name="Kim J.M."/>
            <person name="Jeon C.O."/>
        </authorList>
    </citation>
    <scope>NUCLEOTIDE SEQUENCE</scope>
    <source>
        <strain evidence="2">W38</strain>
    </source>
</reference>
<dbReference type="RefSeq" id="WP_261695767.1">
    <property type="nucleotide sequence ID" value="NZ_CP104694.1"/>
</dbReference>
<dbReference type="InterPro" id="IPR013431">
    <property type="entry name" value="Delta_60_rpt"/>
</dbReference>
<accession>A0ABY6BFK4</accession>
<dbReference type="EMBL" id="CP104694">
    <property type="protein sequence ID" value="UXI68808.1"/>
    <property type="molecule type" value="Genomic_DNA"/>
</dbReference>
<evidence type="ECO:0000313" key="2">
    <source>
        <dbReference type="EMBL" id="UXI68808.1"/>
    </source>
</evidence>
<feature type="chain" id="PRO_5045111021" description="Delta-60 repeat protein" evidence="1">
    <location>
        <begin position="20"/>
        <end position="468"/>
    </location>
</feature>
<evidence type="ECO:0000256" key="1">
    <source>
        <dbReference type="SAM" id="SignalP"/>
    </source>
</evidence>